<dbReference type="NCBIfam" id="TIGR00004">
    <property type="entry name" value="Rid family detoxifying hydrolase"/>
    <property type="match status" value="1"/>
</dbReference>
<keyword evidence="3" id="KW-1185">Reference proteome</keyword>
<dbReference type="Pfam" id="PF01042">
    <property type="entry name" value="Ribonuc_L-PSP"/>
    <property type="match status" value="1"/>
</dbReference>
<evidence type="ECO:0000313" key="3">
    <source>
        <dbReference type="Proteomes" id="UP000216752"/>
    </source>
</evidence>
<gene>
    <name evidence="2" type="ORF">SPSIL_038100</name>
</gene>
<dbReference type="Gene3D" id="3.30.1330.40">
    <property type="entry name" value="RutC-like"/>
    <property type="match status" value="1"/>
</dbReference>
<comment type="similarity">
    <text evidence="1">Belongs to the RutC family.</text>
</comment>
<dbReference type="Proteomes" id="UP000216752">
    <property type="component" value="Chromosome"/>
</dbReference>
<dbReference type="CDD" id="cd00448">
    <property type="entry name" value="YjgF_YER057c_UK114_family"/>
    <property type="match status" value="1"/>
</dbReference>
<accession>A0ABZ3IPX8</accession>
<evidence type="ECO:0000313" key="2">
    <source>
        <dbReference type="EMBL" id="XFO67591.1"/>
    </source>
</evidence>
<dbReference type="InterPro" id="IPR006056">
    <property type="entry name" value="RidA"/>
</dbReference>
<name>A0ABZ3IPX8_9FIRM</name>
<dbReference type="RefSeq" id="WP_094603712.1">
    <property type="nucleotide sequence ID" value="NZ_CP155573.1"/>
</dbReference>
<dbReference type="PANTHER" id="PTHR11803:SF39">
    <property type="entry name" value="2-IMINOBUTANOATE_2-IMINOPROPANOATE DEAMINASE"/>
    <property type="match status" value="1"/>
</dbReference>
<evidence type="ECO:0000256" key="1">
    <source>
        <dbReference type="ARBA" id="ARBA00010552"/>
    </source>
</evidence>
<dbReference type="SUPFAM" id="SSF55298">
    <property type="entry name" value="YjgF-like"/>
    <property type="match status" value="1"/>
</dbReference>
<organism evidence="2 3">
    <name type="scientific">Sporomusa silvacetica DSM 10669</name>
    <dbReference type="NCBI Taxonomy" id="1123289"/>
    <lineage>
        <taxon>Bacteria</taxon>
        <taxon>Bacillati</taxon>
        <taxon>Bacillota</taxon>
        <taxon>Negativicutes</taxon>
        <taxon>Selenomonadales</taxon>
        <taxon>Sporomusaceae</taxon>
        <taxon>Sporomusa</taxon>
    </lineage>
</organism>
<proteinExistence type="inferred from homology"/>
<dbReference type="InterPro" id="IPR006175">
    <property type="entry name" value="YjgF/YER057c/UK114"/>
</dbReference>
<protein>
    <submittedName>
        <fullName evidence="2">RutC family protein</fullName>
    </submittedName>
</protein>
<sequence>MKTIVNTDKAPAAIGPYSQAIKANGLLFISGQLPVNPADGTIPVKVEDQAKQSLENVMAILVSDGLGAEAVVKTTVFLKDMNDFAAVNAIYAQYFTKEFPARACVEVARLPKDALVEVEAIAVCKIN</sequence>
<dbReference type="PANTHER" id="PTHR11803">
    <property type="entry name" value="2-IMINOBUTANOATE/2-IMINOPROPANOATE DEAMINASE RIDA"/>
    <property type="match status" value="1"/>
</dbReference>
<reference evidence="2" key="1">
    <citation type="submission" date="2024-05" db="EMBL/GenBank/DDBJ databases">
        <title>Isolation and characterization of Sporomusa carbonis sp. nov., a carboxydotrophic hydrogenogen in the genus of Sporomusa isolated from a charcoal burning pile.</title>
        <authorList>
            <person name="Boeer T."/>
            <person name="Rosenbaum F."/>
            <person name="Eysell L."/>
            <person name="Mueller V."/>
            <person name="Daniel R."/>
            <person name="Poehlein A."/>
        </authorList>
    </citation>
    <scope>NUCLEOTIDE SEQUENCE [LARGE SCALE GENOMIC DNA]</scope>
    <source>
        <strain evidence="2">DSM 10669</strain>
    </source>
</reference>
<dbReference type="InterPro" id="IPR035959">
    <property type="entry name" value="RutC-like_sf"/>
</dbReference>
<dbReference type="EMBL" id="CP155573">
    <property type="protein sequence ID" value="XFO67591.1"/>
    <property type="molecule type" value="Genomic_DNA"/>
</dbReference>